<reference evidence="1 2" key="1">
    <citation type="submission" date="2018-11" db="EMBL/GenBank/DDBJ databases">
        <title>Vibrio ponticus strain CAIM 1751 pathogenic for the snapper Lutjanus guttatus.</title>
        <authorList>
            <person name="Soto-Rodriguez S."/>
            <person name="Lozano-Olvera R."/>
            <person name="Gomez-Gil B."/>
        </authorList>
    </citation>
    <scope>NUCLEOTIDE SEQUENCE [LARGE SCALE GENOMIC DNA]</scope>
    <source>
        <strain evidence="1 2">CAIM 1751</strain>
    </source>
</reference>
<feature type="non-terminal residue" evidence="1">
    <location>
        <position position="88"/>
    </location>
</feature>
<dbReference type="AlphaFoldDB" id="A0A3N3DMC8"/>
<comment type="caution">
    <text evidence="1">The sequence shown here is derived from an EMBL/GenBank/DDBJ whole genome shotgun (WGS) entry which is preliminary data.</text>
</comment>
<protein>
    <submittedName>
        <fullName evidence="1">Cellulose biosynthesis protein BcsE</fullName>
    </submittedName>
</protein>
<sequence>MSSIIGLPATTSELESKSTYVNLFTNKHMTIEFLLSALNKNQTNTLLSFIDKDAITSGLGSTTIKHFNELQDKYFNMKYFINRKGQKK</sequence>
<dbReference type="EMBL" id="RKIK01000214">
    <property type="protein sequence ID" value="ROV55652.1"/>
    <property type="molecule type" value="Genomic_DNA"/>
</dbReference>
<evidence type="ECO:0000313" key="1">
    <source>
        <dbReference type="EMBL" id="ROV55652.1"/>
    </source>
</evidence>
<name>A0A3N3DMC8_9VIBR</name>
<evidence type="ECO:0000313" key="2">
    <source>
        <dbReference type="Proteomes" id="UP000278792"/>
    </source>
</evidence>
<dbReference type="Proteomes" id="UP000278792">
    <property type="component" value="Unassembled WGS sequence"/>
</dbReference>
<proteinExistence type="predicted"/>
<accession>A0A3N3DMC8</accession>
<gene>
    <name evidence="1" type="ORF">EGH82_23715</name>
</gene>
<organism evidence="1 2">
    <name type="scientific">Vibrio ponticus</name>
    <dbReference type="NCBI Taxonomy" id="265668"/>
    <lineage>
        <taxon>Bacteria</taxon>
        <taxon>Pseudomonadati</taxon>
        <taxon>Pseudomonadota</taxon>
        <taxon>Gammaproteobacteria</taxon>
        <taxon>Vibrionales</taxon>
        <taxon>Vibrionaceae</taxon>
        <taxon>Vibrio</taxon>
    </lineage>
</organism>